<dbReference type="AlphaFoldDB" id="L1JZF3"/>
<feature type="signal peptide" evidence="5">
    <location>
        <begin position="1"/>
        <end position="24"/>
    </location>
</feature>
<dbReference type="EMBL" id="JH992969">
    <property type="protein sequence ID" value="EKX53585.1"/>
    <property type="molecule type" value="Genomic_DNA"/>
</dbReference>
<feature type="chain" id="PRO_5008772131" description="Acid phosphatase" evidence="5">
    <location>
        <begin position="25"/>
        <end position="511"/>
    </location>
</feature>
<feature type="compositionally biased region" description="Polar residues" evidence="3">
    <location>
        <begin position="498"/>
        <end position="511"/>
    </location>
</feature>
<dbReference type="PaxDb" id="55529-EKX53585"/>
<dbReference type="SUPFAM" id="SSF53254">
    <property type="entry name" value="Phosphoglycerate mutase-like"/>
    <property type="match status" value="1"/>
</dbReference>
<reference evidence="8" key="2">
    <citation type="submission" date="2012-11" db="EMBL/GenBank/DDBJ databases">
        <authorList>
            <person name="Kuo A."/>
            <person name="Curtis B.A."/>
            <person name="Tanifuji G."/>
            <person name="Burki F."/>
            <person name="Gruber A."/>
            <person name="Irimia M."/>
            <person name="Maruyama S."/>
            <person name="Arias M.C."/>
            <person name="Ball S.G."/>
            <person name="Gile G.H."/>
            <person name="Hirakawa Y."/>
            <person name="Hopkins J.F."/>
            <person name="Rensing S.A."/>
            <person name="Schmutz J."/>
            <person name="Symeonidi A."/>
            <person name="Elias M."/>
            <person name="Eveleigh R.J."/>
            <person name="Herman E.K."/>
            <person name="Klute M.J."/>
            <person name="Nakayama T."/>
            <person name="Obornik M."/>
            <person name="Reyes-Prieto A."/>
            <person name="Armbrust E.V."/>
            <person name="Aves S.J."/>
            <person name="Beiko R.G."/>
            <person name="Coutinho P."/>
            <person name="Dacks J.B."/>
            <person name="Durnford D.G."/>
            <person name="Fast N.M."/>
            <person name="Green B.R."/>
            <person name="Grisdale C."/>
            <person name="Hempe F."/>
            <person name="Henrissat B."/>
            <person name="Hoppner M.P."/>
            <person name="Ishida K.-I."/>
            <person name="Kim E."/>
            <person name="Koreny L."/>
            <person name="Kroth P.G."/>
            <person name="Liu Y."/>
            <person name="Malik S.-B."/>
            <person name="Maier U.G."/>
            <person name="McRose D."/>
            <person name="Mock T."/>
            <person name="Neilson J.A."/>
            <person name="Onodera N.T."/>
            <person name="Poole A.M."/>
            <person name="Pritham E.J."/>
            <person name="Richards T.A."/>
            <person name="Rocap G."/>
            <person name="Roy S.W."/>
            <person name="Sarai C."/>
            <person name="Schaack S."/>
            <person name="Shirato S."/>
            <person name="Slamovits C.H."/>
            <person name="Spencer D.F."/>
            <person name="Suzuki S."/>
            <person name="Worden A.Z."/>
            <person name="Zauner S."/>
            <person name="Barry K."/>
            <person name="Bell C."/>
            <person name="Bharti A.K."/>
            <person name="Crow J.A."/>
            <person name="Grimwood J."/>
            <person name="Kramer R."/>
            <person name="Lindquist E."/>
            <person name="Lucas S."/>
            <person name="Salamov A."/>
            <person name="McFadden G.I."/>
            <person name="Lane C.E."/>
            <person name="Keeling P.J."/>
            <person name="Gray M.W."/>
            <person name="Grigoriev I.V."/>
            <person name="Archibald J.M."/>
        </authorList>
    </citation>
    <scope>NUCLEOTIDE SEQUENCE</scope>
    <source>
        <strain evidence="8">CCMP2712</strain>
    </source>
</reference>
<keyword evidence="4" id="KW-1133">Transmembrane helix</keyword>
<dbReference type="InterPro" id="IPR000560">
    <property type="entry name" value="His_Pase_clade-2"/>
</dbReference>
<dbReference type="GeneID" id="17310574"/>
<feature type="transmembrane region" description="Helical" evidence="4">
    <location>
        <begin position="434"/>
        <end position="459"/>
    </location>
</feature>
<evidence type="ECO:0000313" key="6">
    <source>
        <dbReference type="EMBL" id="EKX53585.1"/>
    </source>
</evidence>
<dbReference type="RefSeq" id="XP_005840565.1">
    <property type="nucleotide sequence ID" value="XM_005840508.1"/>
</dbReference>
<dbReference type="Pfam" id="PF00328">
    <property type="entry name" value="His_Phos_2"/>
    <property type="match status" value="1"/>
</dbReference>
<dbReference type="InterPro" id="IPR050645">
    <property type="entry name" value="Histidine_acid_phosphatase"/>
</dbReference>
<dbReference type="PANTHER" id="PTHR11567">
    <property type="entry name" value="ACID PHOSPHATASE-RELATED"/>
    <property type="match status" value="1"/>
</dbReference>
<dbReference type="OMA" id="YESETWI"/>
<keyword evidence="5" id="KW-0732">Signal</keyword>
<dbReference type="EnsemblProtists" id="EKX53585">
    <property type="protein sequence ID" value="EKX53585"/>
    <property type="gene ID" value="GUITHDRAFT_132691"/>
</dbReference>
<dbReference type="eggNOG" id="KOG3720">
    <property type="taxonomic scope" value="Eukaryota"/>
</dbReference>
<evidence type="ECO:0000256" key="5">
    <source>
        <dbReference type="SAM" id="SignalP"/>
    </source>
</evidence>
<feature type="region of interest" description="Disordered" evidence="3">
    <location>
        <begin position="483"/>
        <end position="511"/>
    </location>
</feature>
<evidence type="ECO:0000256" key="3">
    <source>
        <dbReference type="SAM" id="MobiDB-lite"/>
    </source>
</evidence>
<dbReference type="PANTHER" id="PTHR11567:SF110">
    <property type="entry name" value="2-PHOSPHOXYLOSE PHOSPHATASE 1"/>
    <property type="match status" value="1"/>
</dbReference>
<dbReference type="HOGENOM" id="CLU_597828_0_0_1"/>
<name>L1JZF3_GUITC</name>
<feature type="compositionally biased region" description="Basic and acidic residues" evidence="3">
    <location>
        <begin position="483"/>
        <end position="497"/>
    </location>
</feature>
<dbReference type="InterPro" id="IPR029033">
    <property type="entry name" value="His_PPase_superfam"/>
</dbReference>
<dbReference type="CDD" id="cd07061">
    <property type="entry name" value="HP_HAP_like"/>
    <property type="match status" value="1"/>
</dbReference>
<proteinExistence type="inferred from homology"/>
<dbReference type="KEGG" id="gtt:GUITHDRAFT_132691"/>
<dbReference type="GO" id="GO:0016791">
    <property type="term" value="F:phosphatase activity"/>
    <property type="evidence" value="ECO:0007669"/>
    <property type="project" value="TreeGrafter"/>
</dbReference>
<evidence type="ECO:0008006" key="9">
    <source>
        <dbReference type="Google" id="ProtNLM"/>
    </source>
</evidence>
<dbReference type="Gene3D" id="3.40.50.1240">
    <property type="entry name" value="Phosphoglycerate mutase-like"/>
    <property type="match status" value="1"/>
</dbReference>
<accession>L1JZF3</accession>
<dbReference type="STRING" id="905079.L1JZF3"/>
<dbReference type="Proteomes" id="UP000011087">
    <property type="component" value="Unassembled WGS sequence"/>
</dbReference>
<evidence type="ECO:0000313" key="8">
    <source>
        <dbReference type="Proteomes" id="UP000011087"/>
    </source>
</evidence>
<keyword evidence="4" id="KW-0472">Membrane</keyword>
<gene>
    <name evidence="6" type="ORF">GUITHDRAFT_132691</name>
</gene>
<protein>
    <recommendedName>
        <fullName evidence="9">Acid phosphatase</fullName>
    </recommendedName>
</protein>
<dbReference type="OrthoDB" id="258392at2759"/>
<evidence type="ECO:0000256" key="4">
    <source>
        <dbReference type="SAM" id="Phobius"/>
    </source>
</evidence>
<keyword evidence="8" id="KW-1185">Reference proteome</keyword>
<evidence type="ECO:0000313" key="7">
    <source>
        <dbReference type="EnsemblProtists" id="EKX53585"/>
    </source>
</evidence>
<reference evidence="6 8" key="1">
    <citation type="journal article" date="2012" name="Nature">
        <title>Algal genomes reveal evolutionary mosaicism and the fate of nucleomorphs.</title>
        <authorList>
            <consortium name="DOE Joint Genome Institute"/>
            <person name="Curtis B.A."/>
            <person name="Tanifuji G."/>
            <person name="Burki F."/>
            <person name="Gruber A."/>
            <person name="Irimia M."/>
            <person name="Maruyama S."/>
            <person name="Arias M.C."/>
            <person name="Ball S.G."/>
            <person name="Gile G.H."/>
            <person name="Hirakawa Y."/>
            <person name="Hopkins J.F."/>
            <person name="Kuo A."/>
            <person name="Rensing S.A."/>
            <person name="Schmutz J."/>
            <person name="Symeonidi A."/>
            <person name="Elias M."/>
            <person name="Eveleigh R.J."/>
            <person name="Herman E.K."/>
            <person name="Klute M.J."/>
            <person name="Nakayama T."/>
            <person name="Obornik M."/>
            <person name="Reyes-Prieto A."/>
            <person name="Armbrust E.V."/>
            <person name="Aves S.J."/>
            <person name="Beiko R.G."/>
            <person name="Coutinho P."/>
            <person name="Dacks J.B."/>
            <person name="Durnford D.G."/>
            <person name="Fast N.M."/>
            <person name="Green B.R."/>
            <person name="Grisdale C.J."/>
            <person name="Hempel F."/>
            <person name="Henrissat B."/>
            <person name="Hoppner M.P."/>
            <person name="Ishida K."/>
            <person name="Kim E."/>
            <person name="Koreny L."/>
            <person name="Kroth P.G."/>
            <person name="Liu Y."/>
            <person name="Malik S.B."/>
            <person name="Maier U.G."/>
            <person name="McRose D."/>
            <person name="Mock T."/>
            <person name="Neilson J.A."/>
            <person name="Onodera N.T."/>
            <person name="Poole A.M."/>
            <person name="Pritham E.J."/>
            <person name="Richards T.A."/>
            <person name="Rocap G."/>
            <person name="Roy S.W."/>
            <person name="Sarai C."/>
            <person name="Schaack S."/>
            <person name="Shirato S."/>
            <person name="Slamovits C.H."/>
            <person name="Spencer D.F."/>
            <person name="Suzuki S."/>
            <person name="Worden A.Z."/>
            <person name="Zauner S."/>
            <person name="Barry K."/>
            <person name="Bell C."/>
            <person name="Bharti A.K."/>
            <person name="Crow J.A."/>
            <person name="Grimwood J."/>
            <person name="Kramer R."/>
            <person name="Lindquist E."/>
            <person name="Lucas S."/>
            <person name="Salamov A."/>
            <person name="McFadden G.I."/>
            <person name="Lane C.E."/>
            <person name="Keeling P.J."/>
            <person name="Gray M.W."/>
            <person name="Grigoriev I.V."/>
            <person name="Archibald J.M."/>
        </authorList>
    </citation>
    <scope>NUCLEOTIDE SEQUENCE</scope>
    <source>
        <strain evidence="6 8">CCMP2712</strain>
    </source>
</reference>
<evidence type="ECO:0000256" key="1">
    <source>
        <dbReference type="ARBA" id="ARBA00005375"/>
    </source>
</evidence>
<sequence length="511" mass="57268">MIALKSTHRAAALTTLLLLPSILCKQELVQIQVITRHGARTALPKTKKLLEGGSALTPLGEKQHYDLGLWLRKRYISSKDDPLRLSKFDYTKVYLMSSEFDRTMVSATSLLTGLFPEDSRNNDVMGYSLLPAGTPRANIPLHVKENGRDITIRAYDKCPSFVQDLQRFYETPEFRTRQQEHKDSGLLYKVAKSATLQKYAEADEDGRHFIPLTEIWNAFDEINVAKTECSDDAAGSGTCKALTEPSLQNLLSESEWLELKKLAFWVEAKKYGRENAGSRLGNIMLDILRRMGPVLKDGEIVTTKTPEELDSFVLYSAHYATILGALAALDVSAFNGDFLKDRIPEYAAALIFELYFDSETKSYSVQVLFKDGGKESAEYLALQEDCGKTGPCPLQVLVKRLQQMGYDDDLGWCRVCSNSDSETCQLGRYRSTPYSAHIAAAALSSSAGVILLFCLLSLLRRRYNRYLNDRRAKALDSSQLETLELKSHKRAEPEDRSQVQATSTTPSYDVA</sequence>
<keyword evidence="2" id="KW-0378">Hydrolase</keyword>
<keyword evidence="4" id="KW-0812">Transmembrane</keyword>
<evidence type="ECO:0000256" key="2">
    <source>
        <dbReference type="ARBA" id="ARBA00022801"/>
    </source>
</evidence>
<comment type="similarity">
    <text evidence="1">Belongs to the histidine acid phosphatase family.</text>
</comment>
<reference evidence="7" key="3">
    <citation type="submission" date="2016-03" db="UniProtKB">
        <authorList>
            <consortium name="EnsemblProtists"/>
        </authorList>
    </citation>
    <scope>IDENTIFICATION</scope>
</reference>
<organism evidence="6">
    <name type="scientific">Guillardia theta (strain CCMP2712)</name>
    <name type="common">Cryptophyte</name>
    <dbReference type="NCBI Taxonomy" id="905079"/>
    <lineage>
        <taxon>Eukaryota</taxon>
        <taxon>Cryptophyceae</taxon>
        <taxon>Pyrenomonadales</taxon>
        <taxon>Geminigeraceae</taxon>
        <taxon>Guillardia</taxon>
    </lineage>
</organism>